<dbReference type="GO" id="GO:0042802">
    <property type="term" value="F:identical protein binding"/>
    <property type="evidence" value="ECO:0007669"/>
    <property type="project" value="UniProtKB-ARBA"/>
</dbReference>
<evidence type="ECO:0000256" key="12">
    <source>
        <dbReference type="ARBA" id="ARBA00023136"/>
    </source>
</evidence>
<evidence type="ECO:0000256" key="10">
    <source>
        <dbReference type="ARBA" id="ARBA00022840"/>
    </source>
</evidence>
<keyword evidence="8" id="KW-0547">Nucleotide-binding</keyword>
<keyword evidence="9" id="KW-0418">Kinase</keyword>
<evidence type="ECO:0000256" key="7">
    <source>
        <dbReference type="ARBA" id="ARBA00022692"/>
    </source>
</evidence>
<evidence type="ECO:0000256" key="1">
    <source>
        <dbReference type="ARBA" id="ARBA00004651"/>
    </source>
</evidence>
<dbReference type="InterPro" id="IPR027417">
    <property type="entry name" value="P-loop_NTPase"/>
</dbReference>
<feature type="domain" description="Polysaccharide chain length determinant N-terminal" evidence="17">
    <location>
        <begin position="3"/>
        <end position="91"/>
    </location>
</feature>
<evidence type="ECO:0000256" key="15">
    <source>
        <dbReference type="SAM" id="MobiDB-lite"/>
    </source>
</evidence>
<dbReference type="FunFam" id="3.40.50.300:FF:000527">
    <property type="entry name" value="Tyrosine-protein kinase etk"/>
    <property type="match status" value="1"/>
</dbReference>
<accession>A0A3E0VZK6</accession>
<evidence type="ECO:0000256" key="5">
    <source>
        <dbReference type="ARBA" id="ARBA00022475"/>
    </source>
</evidence>
<evidence type="ECO:0000256" key="16">
    <source>
        <dbReference type="SAM" id="Phobius"/>
    </source>
</evidence>
<sequence>MTLEAYIRIIRKGWILVVVCALIGIGAGAAAAILTTPQYQATTTMYVSVQTSDQPSVNDLSSGNSYALAKVKSYVDIITSASVLDNVVSDLDLSITSRQLASKLSASSPTGTVIIELTATDPNPQTAANIANATADSFSNSVINQLETPEGSTASLVKVQVVDKALPAAAPASPSVPLDLLFGFIVGLVFGVAAAFLRSTLDTRVRGVHDVAAVSDAPLIGGISFDPESNTHPLLVHTDPRNPRAEAFRALRTNLRFVNAGSDNRAFVVTSSIAGEGKSTTSANLALALAETGVRVVLIDGDLRKPRLAEYMGLEGAVGLTDVLVGSVPLADVLQRWGNRELYVLPAGRIPPNPSELLGSDAMQNLLQALNEQVDYVLIDAPPLLPVTDGAIISSMTAGAILVAGSGKVKKTELARALNSLTSINSKVVGVVLTMLPNKGPDSYNNEKYGYYGAGPVEEEPENAPARRRRGRK</sequence>
<dbReference type="Pfam" id="PF10609">
    <property type="entry name" value="ParA"/>
    <property type="match status" value="1"/>
</dbReference>
<dbReference type="InterPro" id="IPR003856">
    <property type="entry name" value="LPS_length_determ_N"/>
</dbReference>
<evidence type="ECO:0000256" key="4">
    <source>
        <dbReference type="ARBA" id="ARBA00011903"/>
    </source>
</evidence>
<dbReference type="RefSeq" id="WP_116281931.1">
    <property type="nucleotide sequence ID" value="NZ_NBXA01000007.1"/>
</dbReference>
<feature type="region of interest" description="Disordered" evidence="15">
    <location>
        <begin position="452"/>
        <end position="473"/>
    </location>
</feature>
<evidence type="ECO:0000256" key="14">
    <source>
        <dbReference type="ARBA" id="ARBA00051245"/>
    </source>
</evidence>
<evidence type="ECO:0000256" key="8">
    <source>
        <dbReference type="ARBA" id="ARBA00022741"/>
    </source>
</evidence>
<dbReference type="CDD" id="cd05387">
    <property type="entry name" value="BY-kinase"/>
    <property type="match status" value="1"/>
</dbReference>
<keyword evidence="5" id="KW-1003">Cell membrane</keyword>
<evidence type="ECO:0000313" key="19">
    <source>
        <dbReference type="Proteomes" id="UP000256709"/>
    </source>
</evidence>
<dbReference type="Proteomes" id="UP000256709">
    <property type="component" value="Unassembled WGS sequence"/>
</dbReference>
<keyword evidence="12 16" id="KW-0472">Membrane</keyword>
<dbReference type="Pfam" id="PF02706">
    <property type="entry name" value="Wzz"/>
    <property type="match status" value="1"/>
</dbReference>
<keyword evidence="10" id="KW-0067">ATP-binding</keyword>
<evidence type="ECO:0000256" key="13">
    <source>
        <dbReference type="ARBA" id="ARBA00023137"/>
    </source>
</evidence>
<dbReference type="PANTHER" id="PTHR32309:SF13">
    <property type="entry name" value="FERRIC ENTEROBACTIN TRANSPORT PROTEIN FEPE"/>
    <property type="match status" value="1"/>
</dbReference>
<dbReference type="AlphaFoldDB" id="A0A3E0VZK6"/>
<organism evidence="18 19">
    <name type="scientific">Subtercola boreus</name>
    <dbReference type="NCBI Taxonomy" id="120213"/>
    <lineage>
        <taxon>Bacteria</taxon>
        <taxon>Bacillati</taxon>
        <taxon>Actinomycetota</taxon>
        <taxon>Actinomycetes</taxon>
        <taxon>Micrococcales</taxon>
        <taxon>Microbacteriaceae</taxon>
        <taxon>Subtercola</taxon>
    </lineage>
</organism>
<comment type="similarity">
    <text evidence="2">Belongs to the CpsC/CapA family.</text>
</comment>
<evidence type="ECO:0000256" key="3">
    <source>
        <dbReference type="ARBA" id="ARBA00007316"/>
    </source>
</evidence>
<name>A0A3E0VZK6_9MICO</name>
<dbReference type="GO" id="GO:0005886">
    <property type="term" value="C:plasma membrane"/>
    <property type="evidence" value="ECO:0007669"/>
    <property type="project" value="UniProtKB-SubCell"/>
</dbReference>
<dbReference type="SUPFAM" id="SSF52540">
    <property type="entry name" value="P-loop containing nucleoside triphosphate hydrolases"/>
    <property type="match status" value="1"/>
</dbReference>
<dbReference type="GO" id="GO:0005524">
    <property type="term" value="F:ATP binding"/>
    <property type="evidence" value="ECO:0007669"/>
    <property type="project" value="UniProtKB-KW"/>
</dbReference>
<gene>
    <name evidence="18" type="ORF">B7R21_03815</name>
</gene>
<comment type="caution">
    <text evidence="18">The sequence shown here is derived from an EMBL/GenBank/DDBJ whole genome shotgun (WGS) entry which is preliminary data.</text>
</comment>
<evidence type="ECO:0000256" key="9">
    <source>
        <dbReference type="ARBA" id="ARBA00022777"/>
    </source>
</evidence>
<evidence type="ECO:0000259" key="17">
    <source>
        <dbReference type="Pfam" id="PF02706"/>
    </source>
</evidence>
<proteinExistence type="inferred from homology"/>
<dbReference type="InterPro" id="IPR033756">
    <property type="entry name" value="YlxH/NBP35"/>
</dbReference>
<dbReference type="Gene3D" id="3.40.50.300">
    <property type="entry name" value="P-loop containing nucleotide triphosphate hydrolases"/>
    <property type="match status" value="1"/>
</dbReference>
<evidence type="ECO:0000313" key="18">
    <source>
        <dbReference type="EMBL" id="RFA15170.1"/>
    </source>
</evidence>
<dbReference type="EMBL" id="NBXA01000007">
    <property type="protein sequence ID" value="RFA15170.1"/>
    <property type="molecule type" value="Genomic_DNA"/>
</dbReference>
<comment type="catalytic activity">
    <reaction evidence="14">
        <text>L-tyrosyl-[protein] + ATP = O-phospho-L-tyrosyl-[protein] + ADP + H(+)</text>
        <dbReference type="Rhea" id="RHEA:10596"/>
        <dbReference type="Rhea" id="RHEA-COMP:10136"/>
        <dbReference type="Rhea" id="RHEA-COMP:20101"/>
        <dbReference type="ChEBI" id="CHEBI:15378"/>
        <dbReference type="ChEBI" id="CHEBI:30616"/>
        <dbReference type="ChEBI" id="CHEBI:46858"/>
        <dbReference type="ChEBI" id="CHEBI:61978"/>
        <dbReference type="ChEBI" id="CHEBI:456216"/>
        <dbReference type="EC" id="2.7.10.2"/>
    </reaction>
</comment>
<dbReference type="NCBIfam" id="TIGR01007">
    <property type="entry name" value="eps_fam"/>
    <property type="match status" value="1"/>
</dbReference>
<protein>
    <recommendedName>
        <fullName evidence="4">non-specific protein-tyrosine kinase</fullName>
        <ecNumber evidence="4">2.7.10.2</ecNumber>
    </recommendedName>
</protein>
<keyword evidence="13" id="KW-0829">Tyrosine-protein kinase</keyword>
<keyword evidence="11 16" id="KW-1133">Transmembrane helix</keyword>
<dbReference type="EC" id="2.7.10.2" evidence="4"/>
<dbReference type="GO" id="GO:0004715">
    <property type="term" value="F:non-membrane spanning protein tyrosine kinase activity"/>
    <property type="evidence" value="ECO:0007669"/>
    <property type="project" value="UniProtKB-EC"/>
</dbReference>
<keyword evidence="6" id="KW-0808">Transferase</keyword>
<feature type="transmembrane region" description="Helical" evidence="16">
    <location>
        <begin position="180"/>
        <end position="197"/>
    </location>
</feature>
<dbReference type="InterPro" id="IPR005702">
    <property type="entry name" value="Wzc-like_C"/>
</dbReference>
<evidence type="ECO:0000256" key="11">
    <source>
        <dbReference type="ARBA" id="ARBA00022989"/>
    </source>
</evidence>
<evidence type="ECO:0000256" key="6">
    <source>
        <dbReference type="ARBA" id="ARBA00022679"/>
    </source>
</evidence>
<comment type="subcellular location">
    <subcellularLocation>
        <location evidence="1">Cell membrane</location>
        <topology evidence="1">Multi-pass membrane protein</topology>
    </subcellularLocation>
</comment>
<dbReference type="OrthoDB" id="9812433at2"/>
<comment type="similarity">
    <text evidence="3">Belongs to the CpsD/CapB family.</text>
</comment>
<keyword evidence="7 16" id="KW-0812">Transmembrane</keyword>
<dbReference type="InterPro" id="IPR050445">
    <property type="entry name" value="Bact_polysacc_biosynth/exp"/>
</dbReference>
<evidence type="ECO:0000256" key="2">
    <source>
        <dbReference type="ARBA" id="ARBA00006683"/>
    </source>
</evidence>
<reference evidence="18 19" key="1">
    <citation type="submission" date="2017-04" db="EMBL/GenBank/DDBJ databases">
        <title>Comparative genome analysis of Subtercola boreus.</title>
        <authorList>
            <person name="Cho Y.-J."/>
            <person name="Cho A."/>
            <person name="Kim O.-S."/>
            <person name="Lee J.-I."/>
        </authorList>
    </citation>
    <scope>NUCLEOTIDE SEQUENCE [LARGE SCALE GENOMIC DNA]</scope>
    <source>
        <strain evidence="18 19">P27444</strain>
    </source>
</reference>
<dbReference type="PANTHER" id="PTHR32309">
    <property type="entry name" value="TYROSINE-PROTEIN KINASE"/>
    <property type="match status" value="1"/>
</dbReference>